<protein>
    <submittedName>
        <fullName evidence="3">Transposase family protein</fullName>
    </submittedName>
</protein>
<accession>A0ABV0EDM7</accession>
<dbReference type="Gene3D" id="1.10.10.10">
    <property type="entry name" value="Winged helix-like DNA-binding domain superfamily/Winged helix DNA-binding domain"/>
    <property type="match status" value="1"/>
</dbReference>
<name>A0ABV0EDM7_9BURK</name>
<feature type="compositionally biased region" description="Gly residues" evidence="1">
    <location>
        <begin position="118"/>
        <end position="128"/>
    </location>
</feature>
<dbReference type="EMBL" id="JBAJEX010000003">
    <property type="protein sequence ID" value="MEO1766763.1"/>
    <property type="molecule type" value="Genomic_DNA"/>
</dbReference>
<evidence type="ECO:0000259" key="2">
    <source>
        <dbReference type="PROSITE" id="PS51702"/>
    </source>
</evidence>
<evidence type="ECO:0000256" key="1">
    <source>
        <dbReference type="SAM" id="MobiDB-lite"/>
    </source>
</evidence>
<evidence type="ECO:0000313" key="3">
    <source>
        <dbReference type="EMBL" id="MEO1766763.1"/>
    </source>
</evidence>
<comment type="caution">
    <text evidence="3">The sequence shown here is derived from an EMBL/GenBank/DDBJ whole genome shotgun (WGS) entry which is preliminary data.</text>
</comment>
<keyword evidence="4" id="KW-1185">Reference proteome</keyword>
<feature type="region of interest" description="Disordered" evidence="1">
    <location>
        <begin position="95"/>
        <end position="153"/>
    </location>
</feature>
<dbReference type="RefSeq" id="WP_347307870.1">
    <property type="nucleotide sequence ID" value="NZ_JBAJEX010000003.1"/>
</dbReference>
<dbReference type="InterPro" id="IPR012337">
    <property type="entry name" value="RNaseH-like_sf"/>
</dbReference>
<dbReference type="InterPro" id="IPR036388">
    <property type="entry name" value="WH-like_DNA-bd_sf"/>
</dbReference>
<dbReference type="Gene3D" id="3.30.420.10">
    <property type="entry name" value="Ribonuclease H-like superfamily/Ribonuclease H"/>
    <property type="match status" value="1"/>
</dbReference>
<feature type="domain" description="HTH Mu-type" evidence="2">
    <location>
        <begin position="3"/>
        <end position="68"/>
    </location>
</feature>
<dbReference type="InterPro" id="IPR036397">
    <property type="entry name" value="RNaseH_sf"/>
</dbReference>
<dbReference type="Proteomes" id="UP001482231">
    <property type="component" value="Unassembled WGS sequence"/>
</dbReference>
<sequence length="775" mass="84581">MQTWLTPQQIAEMRLAGMPTTDRRVRTWAEKNFATIRNRLRGKGIEILLESLPIEAQRDYYARHAAQQTEGDRMNSLPATPKVAVATPNVAPLPALGGEPIPAGGCPHPADTSPAATGAGGLTSGGGLPVPVKPGQNLPKPAKTGQNLPKPAETDADSVLIGQIVSAGVRDDDFARVERARALYALLKPLIDLPERHKGRRAMAEEIARTLNKSVAQVYRLAQMASGKDGVIRLARLGQRSDRGQARVLISGPWLAWAQEAAAAWAGDDVPGLAARVRDAVRMAWVGGAPSERQCWLKATAKVARDLMEAGAPRAVCAGLLSVPCPRRYVAAEGVHFRVAGKSLRDGKAIYDKHLTPVRRTAAAKWPGDLVCGDITPLDIPVLRDDGSTAYARLIAWHDVATNWLWVDAVLLDKGQGIRREHVAASYARMCEKAPFGAPRRLYLDNGSEYQWDEMLVACKRLAEFTGEQFGASEAATTPQEHQVVRSIPFRPRAKRIEGLFGNLTDWLGWWFGYVGGNRITKKVATLGKGVQPARFEAVKDWLNRTLADYHVTPQPGAEHMGGMSPQQKLTLAMESGWKPWKIDRITLALAFADYEARRVNRGTVSVDGVTYSGDCLMAIEGRVLVAVPRILGEEGAYILDVRGQRILGWVEPERVYDITDPAGAREAGRRRQALKVLLAERIKEAGGPLDEARLAGTRAELLGLDATLAQAEAAAQWVEPSAEVLQLHEGMRAARQRQIEEINRRLEARKSAEQLNRLGVDDDPDTAMARAMGL</sequence>
<dbReference type="InterPro" id="IPR003314">
    <property type="entry name" value="Mu-type_HTH"/>
</dbReference>
<dbReference type="SUPFAM" id="SSF46955">
    <property type="entry name" value="Putative DNA-binding domain"/>
    <property type="match status" value="1"/>
</dbReference>
<evidence type="ECO:0000313" key="4">
    <source>
        <dbReference type="Proteomes" id="UP001482231"/>
    </source>
</evidence>
<proteinExistence type="predicted"/>
<organism evidence="3 4">
    <name type="scientific">Thiobacter aerophilum</name>
    <dbReference type="NCBI Taxonomy" id="3121275"/>
    <lineage>
        <taxon>Bacteria</taxon>
        <taxon>Pseudomonadati</taxon>
        <taxon>Pseudomonadota</taxon>
        <taxon>Betaproteobacteria</taxon>
        <taxon>Burkholderiales</taxon>
        <taxon>Thiobacteraceae</taxon>
        <taxon>Thiobacter</taxon>
    </lineage>
</organism>
<reference evidence="3 4" key="1">
    <citation type="submission" date="2024-02" db="EMBL/GenBank/DDBJ databases">
        <title>New thermophilic sulfur-oxidizing bacteria from a hot springs of the Uzon caldera (Kamchatka, Russia).</title>
        <authorList>
            <person name="Dukat A.M."/>
            <person name="Elcheninov A.G."/>
            <person name="Frolov E.N."/>
        </authorList>
    </citation>
    <scope>NUCLEOTIDE SEQUENCE [LARGE SCALE GENOMIC DNA]</scope>
    <source>
        <strain evidence="3 4">AK1</strain>
    </source>
</reference>
<dbReference type="PROSITE" id="PS51702">
    <property type="entry name" value="HTH_MU"/>
    <property type="match status" value="1"/>
</dbReference>
<dbReference type="InterPro" id="IPR009061">
    <property type="entry name" value="DNA-bd_dom_put_sf"/>
</dbReference>
<gene>
    <name evidence="3" type="ORF">V6E02_06005</name>
</gene>
<dbReference type="SUPFAM" id="SSF53098">
    <property type="entry name" value="Ribonuclease H-like"/>
    <property type="match status" value="1"/>
</dbReference>